<evidence type="ECO:0000259" key="4">
    <source>
        <dbReference type="PROSITE" id="PS51192"/>
    </source>
</evidence>
<dbReference type="PROSITE" id="PS51192">
    <property type="entry name" value="HELICASE_ATP_BIND_1"/>
    <property type="match status" value="1"/>
</dbReference>
<dbReference type="PROSITE" id="PS51194">
    <property type="entry name" value="HELICASE_CTER"/>
    <property type="match status" value="1"/>
</dbReference>
<evidence type="ECO:0000313" key="6">
    <source>
        <dbReference type="EMBL" id="ABJ60696.1"/>
    </source>
</evidence>
<dbReference type="GO" id="GO:0003677">
    <property type="term" value="F:DNA binding"/>
    <property type="evidence" value="ECO:0007669"/>
    <property type="project" value="UniProtKB-KW"/>
</dbReference>
<dbReference type="AlphaFoldDB" id="A0A805ZZY0"/>
<organism evidence="6 7">
    <name type="scientific">Lactobacillus gasseri (strain ATCC 33323 / DSM 20243 / BCRC 14619 / CIP 102991 / JCM 1131 / KCTC 3163 / NCIMB 11718 / NCTC 13722 / AM63)</name>
    <dbReference type="NCBI Taxonomy" id="324831"/>
    <lineage>
        <taxon>Bacteria</taxon>
        <taxon>Bacillati</taxon>
        <taxon>Bacillota</taxon>
        <taxon>Bacilli</taxon>
        <taxon>Lactobacillales</taxon>
        <taxon>Lactobacillaceae</taxon>
        <taxon>Lactobacillus</taxon>
    </lineage>
</organism>
<feature type="domain" description="Helicase ATP-binding" evidence="4">
    <location>
        <begin position="103"/>
        <end position="255"/>
    </location>
</feature>
<dbReference type="SUPFAM" id="SSF52540">
    <property type="entry name" value="P-loop containing nucleoside triphosphate hydrolases"/>
    <property type="match status" value="1"/>
</dbReference>
<feature type="domain" description="Helicase C-terminal" evidence="5">
    <location>
        <begin position="290"/>
        <end position="425"/>
    </location>
</feature>
<dbReference type="PANTHER" id="PTHR30580">
    <property type="entry name" value="PRIMOSOMAL PROTEIN N"/>
    <property type="match status" value="1"/>
</dbReference>
<dbReference type="Gene3D" id="3.40.50.300">
    <property type="entry name" value="P-loop containing nucleotide triphosphate hydrolases"/>
    <property type="match status" value="2"/>
</dbReference>
<keyword evidence="6" id="KW-0378">Hydrolase</keyword>
<dbReference type="SMART" id="SM00490">
    <property type="entry name" value="HELICc"/>
    <property type="match status" value="1"/>
</dbReference>
<evidence type="ECO:0000256" key="3">
    <source>
        <dbReference type="ARBA" id="ARBA00023125"/>
    </source>
</evidence>
<evidence type="ECO:0000256" key="1">
    <source>
        <dbReference type="ARBA" id="ARBA00022741"/>
    </source>
</evidence>
<protein>
    <submittedName>
        <fullName evidence="6">Superfamily II DNA/RNA helicase required for DNA uptake (Late competence protein)</fullName>
    </submittedName>
</protein>
<proteinExistence type="predicted"/>
<keyword evidence="2" id="KW-0067">ATP-binding</keyword>
<dbReference type="InterPro" id="IPR001650">
    <property type="entry name" value="Helicase_C-like"/>
</dbReference>
<keyword evidence="1" id="KW-0547">Nucleotide-binding</keyword>
<dbReference type="EMBL" id="CP000413">
    <property type="protein sequence ID" value="ABJ60696.1"/>
    <property type="molecule type" value="Genomic_DNA"/>
</dbReference>
<sequence>MILMTKLKGRQWISDQNNHNINGETTKVPAMINGICQRCNTKAVSKLPDGRRYCRECIGLGRITEGDELERNVENGNYPKILTPLSWRETLTEQQELISRELVNSFKERRNHLIHAVTGAGKTEMLFKVVEEALKGGFRIAIATPRIDVVDELFPRFQAAFENVKIGKYHGREHHEVRDEQFVICTTHQLLKFYQAFDLIVIDEVDSFPFYENKMLHFAAENAVKKVGCTFFLTATPDSKLLRQAKNKTINYSLLKRRFHQGLLPVPKEKYFFKSYISNKGKVHPTLIKQIKKILDMKKPLLIFVPRIKELSTYEKYLSSIFKTSKIVSVYAGDKDRQAKVASFRRRETDILLTTTILERGVTFKHVQVIVIAADDPIYNTPSLVQIAGRVGRSADDRDGLVLFCYHKYTKSIQEAMKQIRMMNR</sequence>
<dbReference type="GO" id="GO:0016787">
    <property type="term" value="F:hydrolase activity"/>
    <property type="evidence" value="ECO:0007669"/>
    <property type="project" value="InterPro"/>
</dbReference>
<evidence type="ECO:0000259" key="5">
    <source>
        <dbReference type="PROSITE" id="PS51194"/>
    </source>
</evidence>
<name>A0A805ZZY0_LACGA</name>
<dbReference type="Proteomes" id="UP000000664">
    <property type="component" value="Chromosome"/>
</dbReference>
<keyword evidence="3" id="KW-0238">DNA-binding</keyword>
<dbReference type="PANTHER" id="PTHR30580:SF1">
    <property type="entry name" value="COMF OPERON PROTEIN 1"/>
    <property type="match status" value="1"/>
</dbReference>
<accession>A0A805ZZY0</accession>
<dbReference type="InterPro" id="IPR027417">
    <property type="entry name" value="P-loop_NTPase"/>
</dbReference>
<evidence type="ECO:0000313" key="7">
    <source>
        <dbReference type="Proteomes" id="UP000000664"/>
    </source>
</evidence>
<gene>
    <name evidence="6" type="ordered locus">LGAS_1334</name>
</gene>
<dbReference type="InterPro" id="IPR014001">
    <property type="entry name" value="Helicase_ATP-bd"/>
</dbReference>
<dbReference type="Pfam" id="PF04851">
    <property type="entry name" value="ResIII"/>
    <property type="match status" value="1"/>
</dbReference>
<dbReference type="GO" id="GO:0043138">
    <property type="term" value="F:3'-5' DNA helicase activity"/>
    <property type="evidence" value="ECO:0007669"/>
    <property type="project" value="TreeGrafter"/>
</dbReference>
<dbReference type="KEGG" id="lga:LGAS_1334"/>
<dbReference type="GO" id="GO:0006270">
    <property type="term" value="P:DNA replication initiation"/>
    <property type="evidence" value="ECO:0007669"/>
    <property type="project" value="TreeGrafter"/>
</dbReference>
<reference evidence="6 7" key="1">
    <citation type="journal article" date="2006" name="Proc. Natl. Acad. Sci. U.S.A.">
        <title>Comparative genomics of the lactic acid bacteria.</title>
        <authorList>
            <person name="Makarova K."/>
            <person name="Slesarev A."/>
            <person name="Wolf Y."/>
            <person name="Sorokin A."/>
            <person name="Mirkin B."/>
            <person name="Koonin E."/>
            <person name="Pavlov A."/>
            <person name="Pavlova N."/>
            <person name="Karamychev V."/>
            <person name="Polouchine N."/>
            <person name="Shakhova V."/>
            <person name="Grigoriev I."/>
            <person name="Lou Y."/>
            <person name="Rohksar D."/>
            <person name="Lucas S."/>
            <person name="Huang K."/>
            <person name="Goodstein D.M."/>
            <person name="Hawkins T."/>
            <person name="Plengvidhya V."/>
            <person name="Welker D."/>
            <person name="Hughes J."/>
            <person name="Goh Y."/>
            <person name="Benson A."/>
            <person name="Baldwin K."/>
            <person name="Lee J.H."/>
            <person name="Diaz-Muniz I."/>
            <person name="Dosti B."/>
            <person name="Smeianov V."/>
            <person name="Wechter W."/>
            <person name="Barabote R."/>
            <person name="Lorca G."/>
            <person name="Altermann E."/>
            <person name="Barrangou R."/>
            <person name="Ganesan B."/>
            <person name="Xie Y."/>
            <person name="Rawsthorne H."/>
            <person name="Tamir D."/>
            <person name="Parker C."/>
            <person name="Breidt F."/>
            <person name="Broadbent J."/>
            <person name="Hutkins R."/>
            <person name="O'Sullivan D."/>
            <person name="Steele J."/>
            <person name="Unlu G."/>
            <person name="Saier M."/>
            <person name="Klaenhammer T."/>
            <person name="Richardson P."/>
            <person name="Kozyavkin S."/>
            <person name="Weimer B."/>
            <person name="Mills D."/>
        </authorList>
    </citation>
    <scope>NUCLEOTIDE SEQUENCE [LARGE SCALE GENOMIC DNA]</scope>
    <source>
        <strain evidence="7">ATCC 33323 / DSM 20243 / BCRC 14619 / CIP 102991 / JCM 1131 / KCTC 3163 / NCIMB 11718 / NCTC 13722 / AM63</strain>
    </source>
</reference>
<keyword evidence="6" id="KW-0347">Helicase</keyword>
<dbReference type="GO" id="GO:0006310">
    <property type="term" value="P:DNA recombination"/>
    <property type="evidence" value="ECO:0007669"/>
    <property type="project" value="TreeGrafter"/>
</dbReference>
<dbReference type="GO" id="GO:0006302">
    <property type="term" value="P:double-strand break repair"/>
    <property type="evidence" value="ECO:0007669"/>
    <property type="project" value="TreeGrafter"/>
</dbReference>
<dbReference type="InterPro" id="IPR006935">
    <property type="entry name" value="Helicase/UvrB_N"/>
</dbReference>
<dbReference type="SMART" id="SM00487">
    <property type="entry name" value="DEXDc"/>
    <property type="match status" value="1"/>
</dbReference>
<evidence type="ECO:0000256" key="2">
    <source>
        <dbReference type="ARBA" id="ARBA00022840"/>
    </source>
</evidence>
<dbReference type="GO" id="GO:0005524">
    <property type="term" value="F:ATP binding"/>
    <property type="evidence" value="ECO:0007669"/>
    <property type="project" value="UniProtKB-KW"/>
</dbReference>
<dbReference type="Pfam" id="PF00271">
    <property type="entry name" value="Helicase_C"/>
    <property type="match status" value="1"/>
</dbReference>